<dbReference type="InterPro" id="IPR027850">
    <property type="entry name" value="DUF4504"/>
</dbReference>
<reference evidence="1 2" key="4">
    <citation type="journal article" date="2011" name="BMC Genomics">
        <title>RNA-Seq improves annotation of protein-coding genes in the cucumber genome.</title>
        <authorList>
            <person name="Li Z."/>
            <person name="Zhang Z."/>
            <person name="Yan P."/>
            <person name="Huang S."/>
            <person name="Fei Z."/>
            <person name="Lin K."/>
        </authorList>
    </citation>
    <scope>NUCLEOTIDE SEQUENCE [LARGE SCALE GENOMIC DNA]</scope>
    <source>
        <strain evidence="2">cv. 9930</strain>
    </source>
</reference>
<dbReference type="STRING" id="3659.A0A0A0LCP2"/>
<gene>
    <name evidence="1" type="ORF">Csa_3G823610</name>
</gene>
<accession>A0A0A0LCP2</accession>
<proteinExistence type="predicted"/>
<organism evidence="1 2">
    <name type="scientific">Cucumis sativus</name>
    <name type="common">Cucumber</name>
    <dbReference type="NCBI Taxonomy" id="3659"/>
    <lineage>
        <taxon>Eukaryota</taxon>
        <taxon>Viridiplantae</taxon>
        <taxon>Streptophyta</taxon>
        <taxon>Embryophyta</taxon>
        <taxon>Tracheophyta</taxon>
        <taxon>Spermatophyta</taxon>
        <taxon>Magnoliopsida</taxon>
        <taxon>eudicotyledons</taxon>
        <taxon>Gunneridae</taxon>
        <taxon>Pentapetalae</taxon>
        <taxon>rosids</taxon>
        <taxon>fabids</taxon>
        <taxon>Cucurbitales</taxon>
        <taxon>Cucurbitaceae</taxon>
        <taxon>Benincaseae</taxon>
        <taxon>Cucumis</taxon>
    </lineage>
</organism>
<reference evidence="1 2" key="2">
    <citation type="journal article" date="2009" name="PLoS ONE">
        <title>An integrated genetic and cytogenetic map of the cucumber genome.</title>
        <authorList>
            <person name="Ren Y."/>
            <person name="Zhang Z."/>
            <person name="Liu J."/>
            <person name="Staub J.E."/>
            <person name="Han Y."/>
            <person name="Cheng Z."/>
            <person name="Li X."/>
            <person name="Lu J."/>
            <person name="Miao H."/>
            <person name="Kang H."/>
            <person name="Xie B."/>
            <person name="Gu X."/>
            <person name="Wang X."/>
            <person name="Du Y."/>
            <person name="Jin W."/>
            <person name="Huang S."/>
        </authorList>
    </citation>
    <scope>NUCLEOTIDE SEQUENCE [LARGE SCALE GENOMIC DNA]</scope>
    <source>
        <strain evidence="2">cv. 9930</strain>
    </source>
</reference>
<dbReference type="eggNOG" id="ENOG502QTSH">
    <property type="taxonomic scope" value="Eukaryota"/>
</dbReference>
<reference evidence="1 2" key="3">
    <citation type="journal article" date="2010" name="BMC Genomics">
        <title>Transcriptome sequencing and comparative analysis of cucumber flowers with different sex types.</title>
        <authorList>
            <person name="Guo S."/>
            <person name="Zheng Y."/>
            <person name="Joung J.G."/>
            <person name="Liu S."/>
            <person name="Zhang Z."/>
            <person name="Crasta O.R."/>
            <person name="Sobral B.W."/>
            <person name="Xu Y."/>
            <person name="Huang S."/>
            <person name="Fei Z."/>
        </authorList>
    </citation>
    <scope>NUCLEOTIDE SEQUENCE [LARGE SCALE GENOMIC DNA]</scope>
    <source>
        <strain evidence="2">cv. 9930</strain>
    </source>
</reference>
<keyword evidence="2" id="KW-1185">Reference proteome</keyword>
<dbReference type="OMA" id="YLFGMAH"/>
<dbReference type="PANTHER" id="PTHR31366:SF2">
    <property type="entry name" value="UPF0739 PROTEIN C1ORF74"/>
    <property type="match status" value="1"/>
</dbReference>
<name>A0A0A0LCP2_CUCSA</name>
<evidence type="ECO:0000313" key="1">
    <source>
        <dbReference type="EMBL" id="KGN59513.1"/>
    </source>
</evidence>
<reference evidence="1 2" key="1">
    <citation type="journal article" date="2009" name="Nat. Genet.">
        <title>The genome of the cucumber, Cucumis sativus L.</title>
        <authorList>
            <person name="Huang S."/>
            <person name="Li R."/>
            <person name="Zhang Z."/>
            <person name="Li L."/>
            <person name="Gu X."/>
            <person name="Fan W."/>
            <person name="Lucas W.J."/>
            <person name="Wang X."/>
            <person name="Xie B."/>
            <person name="Ni P."/>
            <person name="Ren Y."/>
            <person name="Zhu H."/>
            <person name="Li J."/>
            <person name="Lin K."/>
            <person name="Jin W."/>
            <person name="Fei Z."/>
            <person name="Li G."/>
            <person name="Staub J."/>
            <person name="Kilian A."/>
            <person name="van der Vossen E.A."/>
            <person name="Wu Y."/>
            <person name="Guo J."/>
            <person name="He J."/>
            <person name="Jia Z."/>
            <person name="Ren Y."/>
            <person name="Tian G."/>
            <person name="Lu Y."/>
            <person name="Ruan J."/>
            <person name="Qian W."/>
            <person name="Wang M."/>
            <person name="Huang Q."/>
            <person name="Li B."/>
            <person name="Xuan Z."/>
            <person name="Cao J."/>
            <person name="Asan"/>
            <person name="Wu Z."/>
            <person name="Zhang J."/>
            <person name="Cai Q."/>
            <person name="Bai Y."/>
            <person name="Zhao B."/>
            <person name="Han Y."/>
            <person name="Li Y."/>
            <person name="Li X."/>
            <person name="Wang S."/>
            <person name="Shi Q."/>
            <person name="Liu S."/>
            <person name="Cho W.K."/>
            <person name="Kim J.Y."/>
            <person name="Xu Y."/>
            <person name="Heller-Uszynska K."/>
            <person name="Miao H."/>
            <person name="Cheng Z."/>
            <person name="Zhang S."/>
            <person name="Wu J."/>
            <person name="Yang Y."/>
            <person name="Kang H."/>
            <person name="Li M."/>
            <person name="Liang H."/>
            <person name="Ren X."/>
            <person name="Shi Z."/>
            <person name="Wen M."/>
            <person name="Jian M."/>
            <person name="Yang H."/>
            <person name="Zhang G."/>
            <person name="Yang Z."/>
            <person name="Chen R."/>
            <person name="Liu S."/>
            <person name="Li J."/>
            <person name="Ma L."/>
            <person name="Liu H."/>
            <person name="Zhou Y."/>
            <person name="Zhao J."/>
            <person name="Fang X."/>
            <person name="Li G."/>
            <person name="Fang L."/>
            <person name="Li Y."/>
            <person name="Liu D."/>
            <person name="Zheng H."/>
            <person name="Zhang Y."/>
            <person name="Qin N."/>
            <person name="Li Z."/>
            <person name="Yang G."/>
            <person name="Yang S."/>
            <person name="Bolund L."/>
            <person name="Kristiansen K."/>
            <person name="Zheng H."/>
            <person name="Li S."/>
            <person name="Zhang X."/>
            <person name="Yang H."/>
            <person name="Wang J."/>
            <person name="Sun R."/>
            <person name="Zhang B."/>
            <person name="Jiang S."/>
            <person name="Wang J."/>
            <person name="Du Y."/>
            <person name="Li S."/>
        </authorList>
    </citation>
    <scope>NUCLEOTIDE SEQUENCE [LARGE SCALE GENOMIC DNA]</scope>
    <source>
        <strain evidence="2">cv. 9930</strain>
    </source>
</reference>
<dbReference type="Gramene" id="KGN59513">
    <property type="protein sequence ID" value="KGN59513"/>
    <property type="gene ID" value="Csa_3G823610"/>
</dbReference>
<sequence length="303" mass="34384">MEAREMEEALKVLDSSLSQIKWRLKFPAKRRLQLDVLALCTGMRPVVMIDYGGKMPELQQRLCALLKLIQTELHIFENLKVMVMEDMIYLIHVQGLAEHVHSTLNSKFTLLLVDIEQDPPKMIVDAEKSSLGLQLKSIQKLFSSLFSQDETESGPLPSVGETCTTDIRSSIHGISSQSSVIDLSNFLQHTEITLPTLNGWLLGYPIVYLFDKEHISEATYNLSAKPLHIFRLSVSRRGGSTKESQLEELLSFTVPYELSMRGAKEAWAEAFLESMQQKWERCSQVWGSLRMEVTECHAQAIVL</sequence>
<protein>
    <submittedName>
        <fullName evidence="1">Uncharacterized protein</fullName>
    </submittedName>
</protein>
<dbReference type="Pfam" id="PF14953">
    <property type="entry name" value="DUF4504"/>
    <property type="match status" value="1"/>
</dbReference>
<dbReference type="Proteomes" id="UP000029981">
    <property type="component" value="Chromosome 3"/>
</dbReference>
<dbReference type="AlphaFoldDB" id="A0A0A0LCP2"/>
<dbReference type="OrthoDB" id="2395010at2759"/>
<dbReference type="KEGG" id="csv:101208537"/>
<dbReference type="EMBL" id="CM002924">
    <property type="protein sequence ID" value="KGN59513.1"/>
    <property type="molecule type" value="Genomic_DNA"/>
</dbReference>
<dbReference type="PANTHER" id="PTHR31366">
    <property type="entry name" value="UPF0739 PROTEIN C1ORF74"/>
    <property type="match status" value="1"/>
</dbReference>
<evidence type="ECO:0000313" key="2">
    <source>
        <dbReference type="Proteomes" id="UP000029981"/>
    </source>
</evidence>